<dbReference type="InterPro" id="IPR022337">
    <property type="entry name" value="Inositol_monophosphatase_SuhB"/>
</dbReference>
<comment type="catalytic activity">
    <reaction evidence="1 9">
        <text>a myo-inositol phosphate + H2O = myo-inositol + phosphate</text>
        <dbReference type="Rhea" id="RHEA:24056"/>
        <dbReference type="ChEBI" id="CHEBI:15377"/>
        <dbReference type="ChEBI" id="CHEBI:17268"/>
        <dbReference type="ChEBI" id="CHEBI:43474"/>
        <dbReference type="ChEBI" id="CHEBI:84139"/>
        <dbReference type="EC" id="3.1.3.25"/>
    </reaction>
</comment>
<evidence type="ECO:0000256" key="3">
    <source>
        <dbReference type="ARBA" id="ARBA00009759"/>
    </source>
</evidence>
<dbReference type="PRINTS" id="PR00377">
    <property type="entry name" value="IMPHPHTASES"/>
</dbReference>
<evidence type="ECO:0000256" key="7">
    <source>
        <dbReference type="ARBA" id="ARBA00063608"/>
    </source>
</evidence>
<keyword evidence="11" id="KW-1185">Reference proteome</keyword>
<dbReference type="InterPro" id="IPR020550">
    <property type="entry name" value="Inositol_monophosphatase_CS"/>
</dbReference>
<dbReference type="InterPro" id="IPR020583">
    <property type="entry name" value="Inositol_monoP_metal-BS"/>
</dbReference>
<feature type="binding site" evidence="8">
    <location>
        <position position="96"/>
    </location>
    <ligand>
        <name>Mg(2+)</name>
        <dbReference type="ChEBI" id="CHEBI:18420"/>
        <label>1</label>
        <note>catalytic</note>
    </ligand>
</feature>
<dbReference type="Pfam" id="PF00459">
    <property type="entry name" value="Inositol_P"/>
    <property type="match status" value="1"/>
</dbReference>
<reference evidence="10" key="1">
    <citation type="journal article" date="2023" name="Int. J. Syst. Evol. Microbiol.">
        <title>Collibacillus ludicampi gen. nov., sp. nov., a new soil bacterium of the family Alicyclobacillaceae.</title>
        <authorList>
            <person name="Jojima T."/>
            <person name="Ioku Y."/>
            <person name="Fukuta Y."/>
            <person name="Shirasaka N."/>
            <person name="Matsumura Y."/>
            <person name="Mori M."/>
        </authorList>
    </citation>
    <scope>NUCLEOTIDE SEQUENCE</scope>
    <source>
        <strain evidence="10">TP075</strain>
    </source>
</reference>
<accession>A0AAV4LB88</accession>
<dbReference type="PROSITE" id="PS00629">
    <property type="entry name" value="IMP_1"/>
    <property type="match status" value="1"/>
</dbReference>
<dbReference type="FunFam" id="3.30.540.10:FF:000013">
    <property type="entry name" value="Inositol-1-monophosphatase"/>
    <property type="match status" value="1"/>
</dbReference>
<evidence type="ECO:0000256" key="2">
    <source>
        <dbReference type="ARBA" id="ARBA00001946"/>
    </source>
</evidence>
<dbReference type="EC" id="3.1.3.25" evidence="9"/>
<dbReference type="Gene3D" id="3.30.540.10">
    <property type="entry name" value="Fructose-1,6-Bisphosphatase, subunit A, domain 1"/>
    <property type="match status" value="1"/>
</dbReference>
<dbReference type="AlphaFoldDB" id="A0AAV4LB88"/>
<organism evidence="10 11">
    <name type="scientific">Collibacillus ludicampi</name>
    <dbReference type="NCBI Taxonomy" id="2771369"/>
    <lineage>
        <taxon>Bacteria</taxon>
        <taxon>Bacillati</taxon>
        <taxon>Bacillota</taxon>
        <taxon>Bacilli</taxon>
        <taxon>Bacillales</taxon>
        <taxon>Alicyclobacillaceae</taxon>
        <taxon>Collibacillus</taxon>
    </lineage>
</organism>
<evidence type="ECO:0000256" key="6">
    <source>
        <dbReference type="ARBA" id="ARBA00022842"/>
    </source>
</evidence>
<feature type="binding site" evidence="8">
    <location>
        <position position="67"/>
    </location>
    <ligand>
        <name>Mg(2+)</name>
        <dbReference type="ChEBI" id="CHEBI:18420"/>
        <label>1</label>
        <note>catalytic</note>
    </ligand>
</feature>
<dbReference type="SUPFAM" id="SSF56655">
    <property type="entry name" value="Carbohydrate phosphatase"/>
    <property type="match status" value="1"/>
</dbReference>
<dbReference type="PRINTS" id="PR01959">
    <property type="entry name" value="SBIMPHPHTASE"/>
</dbReference>
<gene>
    <name evidence="10" type="primary">hisN</name>
    <name evidence="10" type="ORF">DNHGIG_05490</name>
</gene>
<sequence>MYRSFVQCAEEAARKAGALIKEKIGQASEIREKTSASDLVTEVDKASQEIIEKHVLSVFPQHTILGEEDVAPGAYASVEALEKARKAEYLWIIDPIDGTTNFIHAFPFCCVSIALAHRGEVIAGVVYDPVRDELFRAVRGEGATCNGKPLRVSAEDRLENALLAGGFAGEPEGARKTNLRGLMALVPHVRSIRTAGSAALHLAYVAAGRLSGFWEIDLNAWDLAAGCLLVQEAGGQVTDTAGNAYTLAVRHVLATNGRIHQDVLHILKESEATGFESS</sequence>
<name>A0AAV4LB88_9BACL</name>
<dbReference type="GO" id="GO:0008934">
    <property type="term" value="F:inositol monophosphate 1-phosphatase activity"/>
    <property type="evidence" value="ECO:0007669"/>
    <property type="project" value="InterPro"/>
</dbReference>
<dbReference type="Gene3D" id="3.40.190.80">
    <property type="match status" value="1"/>
</dbReference>
<evidence type="ECO:0000256" key="4">
    <source>
        <dbReference type="ARBA" id="ARBA00022723"/>
    </source>
</evidence>
<dbReference type="PANTHER" id="PTHR20854:SF4">
    <property type="entry name" value="INOSITOL-1-MONOPHOSPHATASE-RELATED"/>
    <property type="match status" value="1"/>
</dbReference>
<evidence type="ECO:0000313" key="11">
    <source>
        <dbReference type="Proteomes" id="UP001057291"/>
    </source>
</evidence>
<comment type="caution">
    <text evidence="10">The sequence shown here is derived from an EMBL/GenBank/DDBJ whole genome shotgun (WGS) entry which is preliminary data.</text>
</comment>
<dbReference type="EMBL" id="BOQE01000001">
    <property type="protein sequence ID" value="GIM45000.1"/>
    <property type="molecule type" value="Genomic_DNA"/>
</dbReference>
<evidence type="ECO:0000256" key="1">
    <source>
        <dbReference type="ARBA" id="ARBA00001033"/>
    </source>
</evidence>
<dbReference type="InterPro" id="IPR033942">
    <property type="entry name" value="IMPase"/>
</dbReference>
<comment type="cofactor">
    <cofactor evidence="2 8 9">
        <name>Mg(2+)</name>
        <dbReference type="ChEBI" id="CHEBI:18420"/>
    </cofactor>
</comment>
<proteinExistence type="inferred from homology"/>
<dbReference type="GO" id="GO:0046854">
    <property type="term" value="P:phosphatidylinositol phosphate biosynthetic process"/>
    <property type="evidence" value="ECO:0007669"/>
    <property type="project" value="InterPro"/>
</dbReference>
<dbReference type="InterPro" id="IPR000760">
    <property type="entry name" value="Inositol_monophosphatase-like"/>
</dbReference>
<keyword evidence="5 9" id="KW-0378">Hydrolase</keyword>
<evidence type="ECO:0000256" key="5">
    <source>
        <dbReference type="ARBA" id="ARBA00022801"/>
    </source>
</evidence>
<keyword evidence="6 8" id="KW-0460">Magnesium</keyword>
<evidence type="ECO:0000313" key="10">
    <source>
        <dbReference type="EMBL" id="GIM45000.1"/>
    </source>
</evidence>
<dbReference type="RefSeq" id="WP_282198245.1">
    <property type="nucleotide sequence ID" value="NZ_BOQE01000001.1"/>
</dbReference>
<dbReference type="GO" id="GO:0006020">
    <property type="term" value="P:inositol metabolic process"/>
    <property type="evidence" value="ECO:0007669"/>
    <property type="project" value="TreeGrafter"/>
</dbReference>
<dbReference type="PROSITE" id="PS00630">
    <property type="entry name" value="IMP_2"/>
    <property type="match status" value="1"/>
</dbReference>
<comment type="subunit">
    <text evidence="7">Homodimer. The rRNA transcription and antitermination complex (rrnTAC) consists of RNA polymerase (RNAP), NusA, NusB, NusE (rpsJ), NusG, SubB, ribosomal protein S4, DNA and precursor rRNA; S4 is more flexible than other subunits.</text>
</comment>
<evidence type="ECO:0000256" key="9">
    <source>
        <dbReference type="RuleBase" id="RU364068"/>
    </source>
</evidence>
<dbReference type="Proteomes" id="UP001057291">
    <property type="component" value="Unassembled WGS sequence"/>
</dbReference>
<keyword evidence="4 8" id="KW-0479">Metal-binding</keyword>
<dbReference type="GO" id="GO:0046872">
    <property type="term" value="F:metal ion binding"/>
    <property type="evidence" value="ECO:0007669"/>
    <property type="project" value="UniProtKB-KW"/>
</dbReference>
<feature type="binding site" evidence="8">
    <location>
        <position position="97"/>
    </location>
    <ligand>
        <name>Mg(2+)</name>
        <dbReference type="ChEBI" id="CHEBI:18420"/>
        <label>1</label>
        <note>catalytic</note>
    </ligand>
</feature>
<dbReference type="PANTHER" id="PTHR20854">
    <property type="entry name" value="INOSITOL MONOPHOSPHATASE"/>
    <property type="match status" value="1"/>
</dbReference>
<feature type="binding site" evidence="8">
    <location>
        <position position="222"/>
    </location>
    <ligand>
        <name>Mg(2+)</name>
        <dbReference type="ChEBI" id="CHEBI:18420"/>
        <label>1</label>
        <note>catalytic</note>
    </ligand>
</feature>
<comment type="similarity">
    <text evidence="3 9">Belongs to the inositol monophosphatase superfamily.</text>
</comment>
<dbReference type="CDD" id="cd01639">
    <property type="entry name" value="IMPase"/>
    <property type="match status" value="1"/>
</dbReference>
<dbReference type="GO" id="GO:0007165">
    <property type="term" value="P:signal transduction"/>
    <property type="evidence" value="ECO:0007669"/>
    <property type="project" value="TreeGrafter"/>
</dbReference>
<protein>
    <recommendedName>
        <fullName evidence="9">Inositol-1-monophosphatase</fullName>
        <ecNumber evidence="9">3.1.3.25</ecNumber>
    </recommendedName>
</protein>
<evidence type="ECO:0000256" key="8">
    <source>
        <dbReference type="PIRSR" id="PIRSR600760-2"/>
    </source>
</evidence>
<feature type="binding site" evidence="8">
    <location>
        <position position="94"/>
    </location>
    <ligand>
        <name>Mg(2+)</name>
        <dbReference type="ChEBI" id="CHEBI:18420"/>
        <label>1</label>
        <note>catalytic</note>
    </ligand>
</feature>